<evidence type="ECO:0000256" key="5">
    <source>
        <dbReference type="SAM" id="MobiDB-lite"/>
    </source>
</evidence>
<name>A0AAD4ZAG3_PRUDU</name>
<evidence type="ECO:0000256" key="4">
    <source>
        <dbReference type="SAM" id="Coils"/>
    </source>
</evidence>
<organism evidence="7 8">
    <name type="scientific">Prunus dulcis</name>
    <name type="common">Almond</name>
    <name type="synonym">Amygdalus dulcis</name>
    <dbReference type="NCBI Taxonomy" id="3755"/>
    <lineage>
        <taxon>Eukaryota</taxon>
        <taxon>Viridiplantae</taxon>
        <taxon>Streptophyta</taxon>
        <taxon>Embryophyta</taxon>
        <taxon>Tracheophyta</taxon>
        <taxon>Spermatophyta</taxon>
        <taxon>Magnoliopsida</taxon>
        <taxon>eudicotyledons</taxon>
        <taxon>Gunneridae</taxon>
        <taxon>Pentapetalae</taxon>
        <taxon>rosids</taxon>
        <taxon>fabids</taxon>
        <taxon>Rosales</taxon>
        <taxon>Rosaceae</taxon>
        <taxon>Amygdaloideae</taxon>
        <taxon>Amygdaleae</taxon>
        <taxon>Prunus</taxon>
    </lineage>
</organism>
<evidence type="ECO:0000313" key="7">
    <source>
        <dbReference type="EMBL" id="KAI5337868.1"/>
    </source>
</evidence>
<evidence type="ECO:0000256" key="3">
    <source>
        <dbReference type="ARBA" id="ARBA00022801"/>
    </source>
</evidence>
<dbReference type="SUPFAM" id="SSF54001">
    <property type="entry name" value="Cysteine proteinases"/>
    <property type="match status" value="1"/>
</dbReference>
<feature type="compositionally biased region" description="Polar residues" evidence="5">
    <location>
        <begin position="299"/>
        <end position="308"/>
    </location>
</feature>
<keyword evidence="8" id="KW-1185">Reference proteome</keyword>
<evidence type="ECO:0000313" key="8">
    <source>
        <dbReference type="Proteomes" id="UP001054821"/>
    </source>
</evidence>
<dbReference type="Gene3D" id="3.40.395.10">
    <property type="entry name" value="Adenoviral Proteinase, Chain A"/>
    <property type="match status" value="1"/>
</dbReference>
<sequence length="556" mass="61641">MKKFLSCLAMMLNKKTSTSASVEETDDDIEETAAFPSSSKGTLVSTELCTLKRDFQRTKDDLAKVSSSNRALRNRVHELEEMVRKESLKLEREFAKNKKCVEDFRNTLASMEHYFKLEIEQLKKRNGGVNEGGEGHEDLGGPHMNEGGDNDLSPLHDYVSPPTKPTAMETQLPGDGAEPSAAMVVEEAEMVALVPHLQVHEATEQAQSEMLPTPEDVAGCDEICKRLLFLLEDWEITDNMPSGGPMNPPSIRKVCMAGDEEASVSVEKKGDEGKGCRKKSPTQKLLSQFTDPLRKKRTMTVSDATATPPSFEPSKPLPIEDVKAVIRGGNFGYDPIHDSKPAREISEFNPHDKKTALGHGNLSHPEKATLSSVGIWNSLANGRFLLVEPVKGTAKKRGSKKAAASNIIDLPPSKLNNIHHYVHGSYWVAIELDFVRHTATVYDSYVAFTKTLKLVTLLHPISDTLARVLYNMHFYEDSEVEEVKQKGLKMSRFTPFSVCSIANVPQQRDGTSCGIMTVKFIKHLSAGISLDQVDPLKIKYYRLKLAIEGLRGEAYL</sequence>
<dbReference type="Pfam" id="PF02902">
    <property type="entry name" value="Peptidase_C48"/>
    <property type="match status" value="1"/>
</dbReference>
<dbReference type="GO" id="GO:0006508">
    <property type="term" value="P:proteolysis"/>
    <property type="evidence" value="ECO:0007669"/>
    <property type="project" value="UniProtKB-KW"/>
</dbReference>
<evidence type="ECO:0000256" key="2">
    <source>
        <dbReference type="ARBA" id="ARBA00022670"/>
    </source>
</evidence>
<feature type="coiled-coil region" evidence="4">
    <location>
        <begin position="62"/>
        <end position="89"/>
    </location>
</feature>
<dbReference type="InterPro" id="IPR003653">
    <property type="entry name" value="Peptidase_C48_C"/>
</dbReference>
<evidence type="ECO:0000256" key="1">
    <source>
        <dbReference type="ARBA" id="ARBA00005234"/>
    </source>
</evidence>
<feature type="region of interest" description="Disordered" evidence="5">
    <location>
        <begin position="126"/>
        <end position="145"/>
    </location>
</feature>
<keyword evidence="4" id="KW-0175">Coiled coil</keyword>
<dbReference type="GO" id="GO:0008234">
    <property type="term" value="F:cysteine-type peptidase activity"/>
    <property type="evidence" value="ECO:0007669"/>
    <property type="project" value="InterPro"/>
</dbReference>
<reference evidence="7 8" key="1">
    <citation type="journal article" date="2022" name="G3 (Bethesda)">
        <title>Whole-genome sequence and methylome profiling of the almond [Prunus dulcis (Mill.) D.A. Webb] cultivar 'Nonpareil'.</title>
        <authorList>
            <person name="D'Amico-Willman K.M."/>
            <person name="Ouma W.Z."/>
            <person name="Meulia T."/>
            <person name="Sideli G.M."/>
            <person name="Gradziel T.M."/>
            <person name="Fresnedo-Ramirez J."/>
        </authorList>
    </citation>
    <scope>NUCLEOTIDE SEQUENCE [LARGE SCALE GENOMIC DNA]</scope>
    <source>
        <strain evidence="7">Clone GOH B32 T37-40</strain>
    </source>
</reference>
<comment type="caution">
    <text evidence="7">The sequence shown here is derived from an EMBL/GenBank/DDBJ whole genome shotgun (WGS) entry which is preliminary data.</text>
</comment>
<dbReference type="AlphaFoldDB" id="A0AAD4ZAG3"/>
<accession>A0AAD4ZAG3</accession>
<dbReference type="Proteomes" id="UP001054821">
    <property type="component" value="Chromosome 3"/>
</dbReference>
<feature type="domain" description="Ubiquitin-like protease family profile" evidence="6">
    <location>
        <begin position="424"/>
        <end position="546"/>
    </location>
</feature>
<protein>
    <recommendedName>
        <fullName evidence="6">Ubiquitin-like protease family profile domain-containing protein</fullName>
    </recommendedName>
</protein>
<gene>
    <name evidence="7" type="ORF">L3X38_017139</name>
</gene>
<evidence type="ECO:0000259" key="6">
    <source>
        <dbReference type="Pfam" id="PF02902"/>
    </source>
</evidence>
<keyword evidence="2" id="KW-0645">Protease</keyword>
<keyword evidence="3" id="KW-0378">Hydrolase</keyword>
<dbReference type="EMBL" id="JAJFAZ020000003">
    <property type="protein sequence ID" value="KAI5337868.1"/>
    <property type="molecule type" value="Genomic_DNA"/>
</dbReference>
<proteinExistence type="inferred from homology"/>
<feature type="region of interest" description="Disordered" evidence="5">
    <location>
        <begin position="297"/>
        <end position="316"/>
    </location>
</feature>
<dbReference type="InterPro" id="IPR038765">
    <property type="entry name" value="Papain-like_cys_pep_sf"/>
</dbReference>
<comment type="similarity">
    <text evidence="1">Belongs to the peptidase C48 family.</text>
</comment>